<dbReference type="EMBL" id="CP046391">
    <property type="protein sequence ID" value="QJC27563.1"/>
    <property type="molecule type" value="Genomic_DNA"/>
</dbReference>
<dbReference type="Proteomes" id="UP000500930">
    <property type="component" value="Chromosome"/>
</dbReference>
<reference evidence="1 2" key="1">
    <citation type="journal article" date="2020" name="Pathogens">
        <title>First Whole Genome Sequence of Anaplasma platys, an Obligate Intracellular Rickettsial Pathogen of Dogs.</title>
        <authorList>
            <person name="Llanes A."/>
            <person name="Rajeev S."/>
        </authorList>
    </citation>
    <scope>NUCLEOTIDE SEQUENCE [LARGE SCALE GENOMIC DNA]</scope>
    <source>
        <strain evidence="1 2">S3</strain>
    </source>
</reference>
<dbReference type="AlphaFoldDB" id="A0A858PY80"/>
<organism evidence="1 2">
    <name type="scientific">Anaplasma platys</name>
    <dbReference type="NCBI Taxonomy" id="949"/>
    <lineage>
        <taxon>Bacteria</taxon>
        <taxon>Pseudomonadati</taxon>
        <taxon>Pseudomonadota</taxon>
        <taxon>Alphaproteobacteria</taxon>
        <taxon>Rickettsiales</taxon>
        <taxon>Anaplasmataceae</taxon>
        <taxon>Anaplasma</taxon>
    </lineage>
</organism>
<sequence>MTTISTEKQGVFAEDQTGSGACYNFQNPPLSCPAYDLKVPSVEDGVDLGRLEASTPSLPHLLGREKWDDIPLGEDPLERK</sequence>
<dbReference type="RefSeq" id="WP_169193196.1">
    <property type="nucleotide sequence ID" value="NZ_CP046391.1"/>
</dbReference>
<dbReference type="KEGG" id="aplt:ANPL_02520"/>
<gene>
    <name evidence="1" type="ORF">ANPL_02520</name>
</gene>
<proteinExistence type="predicted"/>
<evidence type="ECO:0000313" key="1">
    <source>
        <dbReference type="EMBL" id="QJC27563.1"/>
    </source>
</evidence>
<accession>A0A858PY80</accession>
<evidence type="ECO:0000313" key="2">
    <source>
        <dbReference type="Proteomes" id="UP000500930"/>
    </source>
</evidence>
<protein>
    <submittedName>
        <fullName evidence="1">Uncharacterized protein</fullName>
    </submittedName>
</protein>
<name>A0A858PY80_9RICK</name>
<keyword evidence="2" id="KW-1185">Reference proteome</keyword>